<sequence length="267" mass="29263">MFDTTVTIPAVFGDRPLLEGIRATGDLGVNAIEFFDWEANDIEDVVAVCNDEGLSLAATLSAGGGSTVEDHSAPAMTHPDCTDEVIEDLRRSIDTCERVGCPNLIATVGPDQNGIDRTVQRENVVEILNTVAPHLENSGVTLVLEPLNTRVDHPEYFLTRSDEAFDIVTSVGSSNVAVLFDIYHQQITEGDVTRRLTDNIEHIGHVHIADNPGRTEPGTGELNYENIFATLIDAEYDGYVGFEFIPEADPEDAVRHVTDIVRKYRGR</sequence>
<dbReference type="PANTHER" id="PTHR43489:SF3">
    <property type="entry name" value="XYLOSE ISOMERASE DOMAIN PROTEIN TIM BARREL"/>
    <property type="match status" value="1"/>
</dbReference>
<dbReference type="InterPro" id="IPR050417">
    <property type="entry name" value="Sugar_Epim/Isomerase"/>
</dbReference>
<evidence type="ECO:0000313" key="4">
    <source>
        <dbReference type="Proteomes" id="UP001596408"/>
    </source>
</evidence>
<dbReference type="PIRSF" id="PIRSF006241">
    <property type="entry name" value="HyI"/>
    <property type="match status" value="1"/>
</dbReference>
<dbReference type="PANTHER" id="PTHR43489">
    <property type="entry name" value="ISOMERASE"/>
    <property type="match status" value="1"/>
</dbReference>
<dbReference type="InterPro" id="IPR036237">
    <property type="entry name" value="Xyl_isomerase-like_sf"/>
</dbReference>
<dbReference type="InterPro" id="IPR026040">
    <property type="entry name" value="HyI-like"/>
</dbReference>
<accession>A0ABD5TXN2</accession>
<dbReference type="AlphaFoldDB" id="A0ABD5TXN2"/>
<dbReference type="Pfam" id="PF01261">
    <property type="entry name" value="AP_endonuc_2"/>
    <property type="match status" value="1"/>
</dbReference>
<protein>
    <submittedName>
        <fullName evidence="3">Hydroxypyruvate isomerase family protein</fullName>
    </submittedName>
</protein>
<evidence type="ECO:0000256" key="1">
    <source>
        <dbReference type="ARBA" id="ARBA00023235"/>
    </source>
</evidence>
<keyword evidence="1 3" id="KW-0413">Isomerase</keyword>
<dbReference type="Gene3D" id="3.20.20.150">
    <property type="entry name" value="Divalent-metal-dependent TIM barrel enzymes"/>
    <property type="match status" value="1"/>
</dbReference>
<name>A0ABD5TXN2_9EURY</name>
<dbReference type="EMBL" id="JBHSXH010000014">
    <property type="protein sequence ID" value="MFC6825296.1"/>
    <property type="molecule type" value="Genomic_DNA"/>
</dbReference>
<dbReference type="Proteomes" id="UP001596408">
    <property type="component" value="Unassembled WGS sequence"/>
</dbReference>
<proteinExistence type="predicted"/>
<evidence type="ECO:0000259" key="2">
    <source>
        <dbReference type="Pfam" id="PF01261"/>
    </source>
</evidence>
<dbReference type="InterPro" id="IPR013022">
    <property type="entry name" value="Xyl_isomerase-like_TIM-brl"/>
</dbReference>
<dbReference type="RefSeq" id="WP_379695386.1">
    <property type="nucleotide sequence ID" value="NZ_JBHSXH010000014.1"/>
</dbReference>
<dbReference type="GO" id="GO:0016853">
    <property type="term" value="F:isomerase activity"/>
    <property type="evidence" value="ECO:0007669"/>
    <property type="project" value="UniProtKB-KW"/>
</dbReference>
<feature type="domain" description="Xylose isomerase-like TIM barrel" evidence="2">
    <location>
        <begin position="23"/>
        <end position="260"/>
    </location>
</feature>
<organism evidence="3 4">
    <name type="scientific">Halopelagius fulvigenes</name>
    <dbReference type="NCBI Taxonomy" id="1198324"/>
    <lineage>
        <taxon>Archaea</taxon>
        <taxon>Methanobacteriati</taxon>
        <taxon>Methanobacteriota</taxon>
        <taxon>Stenosarchaea group</taxon>
        <taxon>Halobacteria</taxon>
        <taxon>Halobacteriales</taxon>
        <taxon>Haloferacaceae</taxon>
    </lineage>
</organism>
<gene>
    <name evidence="3" type="ORF">ACFQEV_09885</name>
</gene>
<comment type="caution">
    <text evidence="3">The sequence shown here is derived from an EMBL/GenBank/DDBJ whole genome shotgun (WGS) entry which is preliminary data.</text>
</comment>
<evidence type="ECO:0000313" key="3">
    <source>
        <dbReference type="EMBL" id="MFC6825296.1"/>
    </source>
</evidence>
<keyword evidence="4" id="KW-1185">Reference proteome</keyword>
<reference evidence="3 4" key="1">
    <citation type="journal article" date="2019" name="Int. J. Syst. Evol. Microbiol.">
        <title>The Global Catalogue of Microorganisms (GCM) 10K type strain sequencing project: providing services to taxonomists for standard genome sequencing and annotation.</title>
        <authorList>
            <consortium name="The Broad Institute Genomics Platform"/>
            <consortium name="The Broad Institute Genome Sequencing Center for Infectious Disease"/>
            <person name="Wu L."/>
            <person name="Ma J."/>
        </authorList>
    </citation>
    <scope>NUCLEOTIDE SEQUENCE [LARGE SCALE GENOMIC DNA]</scope>
    <source>
        <strain evidence="3 4">YIM 94188</strain>
    </source>
</reference>
<dbReference type="SUPFAM" id="SSF51658">
    <property type="entry name" value="Xylose isomerase-like"/>
    <property type="match status" value="1"/>
</dbReference>